<sequence>MSSKHNKVHSNNLPKNKFTQLEQSLPTSAIHHKKKVFCGDHLEEVVYSQYKENGQILYQYCKQCLGIQAENSSIESSFKIYVENSQNLLLNANKAVKDYASLYSKSMKLVNTAVRDVISQTKQQVVQIIDDFFNHNHNSNFKNTMFGEQLNQIEHLQNQYYVISNNLTKIQNEANDNWQHASRRKIVFSEIIKFNLKINEYKLKIDELANQYKVLEKNLLNQDQINSIKNQYRDHIQEELSWHISSKLSQSPIKRKDECFQSISSYADDDTEQAKKLVTKLNFSSLLKSKNHVNIIDSFRVNQSLNSSLDGNNSLTNEKDENIQLKIYRQTKSIQSIEDDDYDDDMLEHENPNQKEAFSSYLDAQLERIHKMQNPKYVNISPGLSSQNTSAHDFDFSQHNQEIQRLKDVVQREEENSKQRIIKLQKQKVEEIEKYKNVSTVKFQLQSMIKKDLYYIKGESQEVFIYDFTQKNFKTHKFESFTQKFPKNFSSVQRLNRDIFMFGGIYQRSKYSQKTLQIKLNHNKYKQQVQERAQMLAPKINIPVCLIKNRYVYLCGGFYKQMLIDCDIYSIDEDRWFDGPKLNYPRANCSLCPFDDRFIYIFTGKSNESSLFIERLDAGLHGSSNLMKSIDEDLSLSLDYKWEVIELQDKKEFIQNMHFNGVVQISSKEILIFGGTNRQTFKYEIDFKKNTHKLDKIDDKYNLKQLSKFVYEKDFQAAIRKNILYAIDPNYKTLHQLDLDQLVEQKNESKIMQRLQKLEEEKKEEFKKLVKDEYFAKTMQNKLMSPVPSRKVTQIGTKKVIKKSFNNDWNSSNNINLSLNANESSTVSVWDVKTFKEIGINIITGAATVTRSSNLQSLSSK</sequence>
<protein>
    <recommendedName>
        <fullName evidence="4">Kelch motif family protein</fullName>
    </recommendedName>
</protein>
<dbReference type="SUPFAM" id="SSF117281">
    <property type="entry name" value="Kelch motif"/>
    <property type="match status" value="1"/>
</dbReference>
<evidence type="ECO:0008006" key="4">
    <source>
        <dbReference type="Google" id="ProtNLM"/>
    </source>
</evidence>
<proteinExistence type="predicted"/>
<dbReference type="EMBL" id="CCKQ01010526">
    <property type="protein sequence ID" value="CDW82054.1"/>
    <property type="molecule type" value="Genomic_DNA"/>
</dbReference>
<accession>A0A078AIK7</accession>
<dbReference type="AlphaFoldDB" id="A0A078AIK7"/>
<dbReference type="InterPro" id="IPR015915">
    <property type="entry name" value="Kelch-typ_b-propeller"/>
</dbReference>
<organism evidence="2 3">
    <name type="scientific">Stylonychia lemnae</name>
    <name type="common">Ciliate</name>
    <dbReference type="NCBI Taxonomy" id="5949"/>
    <lineage>
        <taxon>Eukaryota</taxon>
        <taxon>Sar</taxon>
        <taxon>Alveolata</taxon>
        <taxon>Ciliophora</taxon>
        <taxon>Intramacronucleata</taxon>
        <taxon>Spirotrichea</taxon>
        <taxon>Stichotrichia</taxon>
        <taxon>Sporadotrichida</taxon>
        <taxon>Oxytrichidae</taxon>
        <taxon>Stylonychinae</taxon>
        <taxon>Stylonychia</taxon>
    </lineage>
</organism>
<reference evidence="2 3" key="1">
    <citation type="submission" date="2014-06" db="EMBL/GenBank/DDBJ databases">
        <authorList>
            <person name="Swart Estienne"/>
        </authorList>
    </citation>
    <scope>NUCLEOTIDE SEQUENCE [LARGE SCALE GENOMIC DNA]</scope>
    <source>
        <strain evidence="2 3">130c</strain>
    </source>
</reference>
<dbReference type="SMART" id="SM00612">
    <property type="entry name" value="Kelch"/>
    <property type="match status" value="1"/>
</dbReference>
<evidence type="ECO:0000313" key="3">
    <source>
        <dbReference type="Proteomes" id="UP000039865"/>
    </source>
</evidence>
<evidence type="ECO:0000313" key="2">
    <source>
        <dbReference type="EMBL" id="CDW82054.1"/>
    </source>
</evidence>
<feature type="coiled-coil region" evidence="1">
    <location>
        <begin position="396"/>
        <end position="427"/>
    </location>
</feature>
<keyword evidence="3" id="KW-1185">Reference proteome</keyword>
<dbReference type="InParanoid" id="A0A078AIK7"/>
<dbReference type="InterPro" id="IPR006652">
    <property type="entry name" value="Kelch_1"/>
</dbReference>
<dbReference type="Gene3D" id="2.120.10.80">
    <property type="entry name" value="Kelch-type beta propeller"/>
    <property type="match status" value="1"/>
</dbReference>
<dbReference type="Proteomes" id="UP000039865">
    <property type="component" value="Unassembled WGS sequence"/>
</dbReference>
<evidence type="ECO:0000256" key="1">
    <source>
        <dbReference type="SAM" id="Coils"/>
    </source>
</evidence>
<feature type="coiled-coil region" evidence="1">
    <location>
        <begin position="191"/>
        <end position="225"/>
    </location>
</feature>
<gene>
    <name evidence="2" type="primary">Contig8838.g441</name>
    <name evidence="2" type="ORF">STYLEM_11079</name>
</gene>
<keyword evidence="1" id="KW-0175">Coiled coil</keyword>
<name>A0A078AIK7_STYLE</name>